<gene>
    <name evidence="2" type="ORF">PG994_005488</name>
</gene>
<keyword evidence="3" id="KW-1185">Reference proteome</keyword>
<reference evidence="2 3" key="1">
    <citation type="submission" date="2023-01" db="EMBL/GenBank/DDBJ databases">
        <title>Analysis of 21 Apiospora genomes using comparative genomics revels a genus with tremendous synthesis potential of carbohydrate active enzymes and secondary metabolites.</title>
        <authorList>
            <person name="Sorensen T."/>
        </authorList>
    </citation>
    <scope>NUCLEOTIDE SEQUENCE [LARGE SCALE GENOMIC DNA]</scope>
    <source>
        <strain evidence="2 3">CBS 135458</strain>
    </source>
</reference>
<feature type="compositionally biased region" description="Polar residues" evidence="1">
    <location>
        <begin position="37"/>
        <end position="46"/>
    </location>
</feature>
<evidence type="ECO:0000256" key="1">
    <source>
        <dbReference type="SAM" id="MobiDB-lite"/>
    </source>
</evidence>
<organism evidence="2 3">
    <name type="scientific">Apiospora phragmitis</name>
    <dbReference type="NCBI Taxonomy" id="2905665"/>
    <lineage>
        <taxon>Eukaryota</taxon>
        <taxon>Fungi</taxon>
        <taxon>Dikarya</taxon>
        <taxon>Ascomycota</taxon>
        <taxon>Pezizomycotina</taxon>
        <taxon>Sordariomycetes</taxon>
        <taxon>Xylariomycetidae</taxon>
        <taxon>Amphisphaeriales</taxon>
        <taxon>Apiosporaceae</taxon>
        <taxon>Apiospora</taxon>
    </lineage>
</organism>
<dbReference type="Proteomes" id="UP001480595">
    <property type="component" value="Unassembled WGS sequence"/>
</dbReference>
<feature type="region of interest" description="Disordered" evidence="1">
    <location>
        <begin position="33"/>
        <end position="57"/>
    </location>
</feature>
<sequence length="111" mass="12735">MPRLQLLDDSELLQEAEPSVPFTYVMMFGSGDDEELSTSLCSGRNSASHEHTSRQQQRPFTYQIWTKISRWYIFSSDHSSPADVEKEWVRVAVRLENGVHSIPHPQPSSGW</sequence>
<dbReference type="RefSeq" id="XP_066716166.1">
    <property type="nucleotide sequence ID" value="XM_066856897.1"/>
</dbReference>
<evidence type="ECO:0000313" key="3">
    <source>
        <dbReference type="Proteomes" id="UP001480595"/>
    </source>
</evidence>
<proteinExistence type="predicted"/>
<accession>A0ABR1VDD7</accession>
<protein>
    <submittedName>
        <fullName evidence="2">Uncharacterized protein</fullName>
    </submittedName>
</protein>
<comment type="caution">
    <text evidence="2">The sequence shown here is derived from an EMBL/GenBank/DDBJ whole genome shotgun (WGS) entry which is preliminary data.</text>
</comment>
<name>A0ABR1VDD7_9PEZI</name>
<evidence type="ECO:0000313" key="2">
    <source>
        <dbReference type="EMBL" id="KAK8068872.1"/>
    </source>
</evidence>
<dbReference type="GeneID" id="92089960"/>
<dbReference type="EMBL" id="JAQQWL010000006">
    <property type="protein sequence ID" value="KAK8068872.1"/>
    <property type="molecule type" value="Genomic_DNA"/>
</dbReference>